<evidence type="ECO:0000313" key="2">
    <source>
        <dbReference type="EMBL" id="PSN58827.1"/>
    </source>
</evidence>
<dbReference type="PANTHER" id="PTHR46082:SF11">
    <property type="entry name" value="AAA+ ATPASE DOMAIN-CONTAINING PROTEIN-RELATED"/>
    <property type="match status" value="1"/>
</dbReference>
<keyword evidence="3" id="KW-1185">Reference proteome</keyword>
<proteinExistence type="predicted"/>
<dbReference type="GO" id="GO:0003824">
    <property type="term" value="F:catalytic activity"/>
    <property type="evidence" value="ECO:0007669"/>
    <property type="project" value="InterPro"/>
</dbReference>
<protein>
    <submittedName>
        <fullName evidence="2">Purine and uridine phosphorylase</fullName>
    </submittedName>
</protein>
<dbReference type="InterPro" id="IPR000845">
    <property type="entry name" value="Nucleoside_phosphorylase_d"/>
</dbReference>
<reference evidence="2 3" key="1">
    <citation type="journal article" date="2018" name="Front. Microbiol.">
        <title>Genome-Wide Analysis of Corynespora cassiicola Leaf Fall Disease Putative Effectors.</title>
        <authorList>
            <person name="Lopez D."/>
            <person name="Ribeiro S."/>
            <person name="Label P."/>
            <person name="Fumanal B."/>
            <person name="Venisse J.S."/>
            <person name="Kohler A."/>
            <person name="de Oliveira R.R."/>
            <person name="Labutti K."/>
            <person name="Lipzen A."/>
            <person name="Lail K."/>
            <person name="Bauer D."/>
            <person name="Ohm R.A."/>
            <person name="Barry K.W."/>
            <person name="Spatafora J."/>
            <person name="Grigoriev I.V."/>
            <person name="Martin F.M."/>
            <person name="Pujade-Renaud V."/>
        </authorList>
    </citation>
    <scope>NUCLEOTIDE SEQUENCE [LARGE SCALE GENOMIC DNA]</scope>
    <source>
        <strain evidence="2 3">Philippines</strain>
    </source>
</reference>
<feature type="domain" description="Nucleoside phosphorylase" evidence="1">
    <location>
        <begin position="295"/>
        <end position="576"/>
    </location>
</feature>
<dbReference type="Pfam" id="PF01048">
    <property type="entry name" value="PNP_UDP_1"/>
    <property type="match status" value="1"/>
</dbReference>
<dbReference type="AlphaFoldDB" id="A0A2T2N065"/>
<name>A0A2T2N065_CORCC</name>
<gene>
    <name evidence="2" type="ORF">BS50DRAFT_605486</name>
</gene>
<dbReference type="Proteomes" id="UP000240883">
    <property type="component" value="Unassembled WGS sequence"/>
</dbReference>
<dbReference type="Gene3D" id="3.40.50.1580">
    <property type="entry name" value="Nucleoside phosphorylase domain"/>
    <property type="match status" value="1"/>
</dbReference>
<accession>A0A2T2N065</accession>
<sequence>MKLMVLQELKSVQVQVIAFLQSNGFSGDDIWLDENEEVTSYTYWSRFTVKQTYDELKPKRTFTPHVSNHHFSSRDWNADIAVHGPQSRRYGWEWYEMGFFTCWDRPGLITLLCFDLPAKLQSDLQSLLCSQPIDCSYPHGVFSLLSDQLLRLYDDSVWSIRNHISQWEARRLQETDYLLLHEIARHGIHVSETLNVAVRSLDGLRQQNKRLHSSANLICNKNRHKGWDKVGNRFAFQLQFLEGLLQRSEANNARIQNEITLVSLVFRLAAKPSTDGTRLSMQQPKETARSRHMLDVEHEEVTDNEYRYIAGEIGGHKVVIGIQSKMGTSAAADLAARMRRACPNVKFFLVVGIGGGMPSYGPTGDRNTMVLGDVVVSSPRGNHGGVFTYDTGAWVGEGQLSNTGHLNGPPPELNTAVGSLRSRYDGGEGTKIPQYLAQMRSKLSQGVRAKFEDQGADNDRLYQSYFPHPQDEPNEPCDKCCDLSFCTQRTRRGEGAVRAADTPKIHYGNIASSNQLQISATMRDRIASEHQAICFEMEGAGVIQNHPCLVVRGICDYSDSHKNKQWQSYAAATAAAYAKELLMSMAPAAVAEKAEPSRPLSAQEGGQVQNVTFGANNKGFQSGIVNGGVSGLRFGNND</sequence>
<dbReference type="SUPFAM" id="SSF53167">
    <property type="entry name" value="Purine and uridine phosphorylases"/>
    <property type="match status" value="1"/>
</dbReference>
<dbReference type="GO" id="GO:0009116">
    <property type="term" value="P:nucleoside metabolic process"/>
    <property type="evidence" value="ECO:0007669"/>
    <property type="project" value="InterPro"/>
</dbReference>
<dbReference type="OrthoDB" id="20872at2759"/>
<evidence type="ECO:0000259" key="1">
    <source>
        <dbReference type="Pfam" id="PF01048"/>
    </source>
</evidence>
<dbReference type="InterPro" id="IPR053137">
    <property type="entry name" value="NLR-like"/>
</dbReference>
<dbReference type="PANTHER" id="PTHR46082">
    <property type="entry name" value="ATP/GTP-BINDING PROTEIN-RELATED"/>
    <property type="match status" value="1"/>
</dbReference>
<dbReference type="InterPro" id="IPR035994">
    <property type="entry name" value="Nucleoside_phosphorylase_sf"/>
</dbReference>
<organism evidence="2 3">
    <name type="scientific">Corynespora cassiicola Philippines</name>
    <dbReference type="NCBI Taxonomy" id="1448308"/>
    <lineage>
        <taxon>Eukaryota</taxon>
        <taxon>Fungi</taxon>
        <taxon>Dikarya</taxon>
        <taxon>Ascomycota</taxon>
        <taxon>Pezizomycotina</taxon>
        <taxon>Dothideomycetes</taxon>
        <taxon>Pleosporomycetidae</taxon>
        <taxon>Pleosporales</taxon>
        <taxon>Corynesporascaceae</taxon>
        <taxon>Corynespora</taxon>
    </lineage>
</organism>
<evidence type="ECO:0000313" key="3">
    <source>
        <dbReference type="Proteomes" id="UP000240883"/>
    </source>
</evidence>
<dbReference type="EMBL" id="KZ678191">
    <property type="protein sequence ID" value="PSN58827.1"/>
    <property type="molecule type" value="Genomic_DNA"/>
</dbReference>